<evidence type="ECO:0000313" key="5">
    <source>
        <dbReference type="Proteomes" id="UP000641932"/>
    </source>
</evidence>
<protein>
    <recommendedName>
        <fullName evidence="3">Histidine kinase/HSP90-like ATPase domain-containing protein</fullName>
    </recommendedName>
</protein>
<dbReference type="GO" id="GO:0004674">
    <property type="term" value="F:protein serine/threonine kinase activity"/>
    <property type="evidence" value="ECO:0007669"/>
    <property type="project" value="UniProtKB-KW"/>
</dbReference>
<comment type="caution">
    <text evidence="4">The sequence shown here is derived from an EMBL/GenBank/DDBJ whole genome shotgun (WGS) entry which is preliminary data.</text>
</comment>
<proteinExistence type="predicted"/>
<dbReference type="Proteomes" id="UP000641932">
    <property type="component" value="Unassembled WGS sequence"/>
</dbReference>
<keyword evidence="1" id="KW-0418">Kinase</keyword>
<organism evidence="4 5">
    <name type="scientific">Wenjunlia tyrosinilytica</name>
    <dbReference type="NCBI Taxonomy" id="1544741"/>
    <lineage>
        <taxon>Bacteria</taxon>
        <taxon>Bacillati</taxon>
        <taxon>Actinomycetota</taxon>
        <taxon>Actinomycetes</taxon>
        <taxon>Kitasatosporales</taxon>
        <taxon>Streptomycetaceae</taxon>
        <taxon>Wenjunlia</taxon>
    </lineage>
</organism>
<dbReference type="PANTHER" id="PTHR35526:SF3">
    <property type="entry name" value="ANTI-SIGMA-F FACTOR RSBW"/>
    <property type="match status" value="1"/>
</dbReference>
<reference evidence="4" key="2">
    <citation type="submission" date="2020-09" db="EMBL/GenBank/DDBJ databases">
        <authorList>
            <person name="Sun Q."/>
            <person name="Zhou Y."/>
        </authorList>
    </citation>
    <scope>NUCLEOTIDE SEQUENCE</scope>
    <source>
        <strain evidence="4">CGMCC 4.7201</strain>
    </source>
</reference>
<feature type="region of interest" description="Disordered" evidence="2">
    <location>
        <begin position="159"/>
        <end position="195"/>
    </location>
</feature>
<dbReference type="InterPro" id="IPR050267">
    <property type="entry name" value="Anti-sigma-factor_SerPK"/>
</dbReference>
<feature type="domain" description="Histidine kinase/HSP90-like ATPase" evidence="3">
    <location>
        <begin position="1"/>
        <end position="103"/>
    </location>
</feature>
<dbReference type="InterPro" id="IPR036890">
    <property type="entry name" value="HATPase_C_sf"/>
</dbReference>
<name>A0A917ZXZ0_9ACTN</name>
<dbReference type="EMBL" id="BMMS01000029">
    <property type="protein sequence ID" value="GGO96461.1"/>
    <property type="molecule type" value="Genomic_DNA"/>
</dbReference>
<dbReference type="Pfam" id="PF13581">
    <property type="entry name" value="HATPase_c_2"/>
    <property type="match status" value="1"/>
</dbReference>
<evidence type="ECO:0000259" key="3">
    <source>
        <dbReference type="Pfam" id="PF13581"/>
    </source>
</evidence>
<dbReference type="PANTHER" id="PTHR35526">
    <property type="entry name" value="ANTI-SIGMA-F FACTOR RSBW-RELATED"/>
    <property type="match status" value="1"/>
</dbReference>
<reference evidence="4" key="1">
    <citation type="journal article" date="2014" name="Int. J. Syst. Evol. Microbiol.">
        <title>Complete genome sequence of Corynebacterium casei LMG S-19264T (=DSM 44701T), isolated from a smear-ripened cheese.</title>
        <authorList>
            <consortium name="US DOE Joint Genome Institute (JGI-PGF)"/>
            <person name="Walter F."/>
            <person name="Albersmeier A."/>
            <person name="Kalinowski J."/>
            <person name="Ruckert C."/>
        </authorList>
    </citation>
    <scope>NUCLEOTIDE SEQUENCE</scope>
    <source>
        <strain evidence="4">CGMCC 4.7201</strain>
    </source>
</reference>
<dbReference type="Gene3D" id="3.30.565.10">
    <property type="entry name" value="Histidine kinase-like ATPase, C-terminal domain"/>
    <property type="match status" value="1"/>
</dbReference>
<dbReference type="RefSeq" id="WP_189134602.1">
    <property type="nucleotide sequence ID" value="NZ_BMMS01000029.1"/>
</dbReference>
<keyword evidence="1" id="KW-0723">Serine/threonine-protein kinase</keyword>
<dbReference type="SUPFAM" id="SSF55874">
    <property type="entry name" value="ATPase domain of HSP90 chaperone/DNA topoisomerase II/histidine kinase"/>
    <property type="match status" value="1"/>
</dbReference>
<keyword evidence="5" id="KW-1185">Reference proteome</keyword>
<dbReference type="InterPro" id="IPR003594">
    <property type="entry name" value="HATPase_dom"/>
</dbReference>
<gene>
    <name evidence="4" type="ORF">GCM10012280_56000</name>
</gene>
<dbReference type="AlphaFoldDB" id="A0A917ZXZ0"/>
<keyword evidence="1" id="KW-0808">Transferase</keyword>
<accession>A0A917ZXZ0</accession>
<evidence type="ECO:0000313" key="4">
    <source>
        <dbReference type="EMBL" id="GGO96461.1"/>
    </source>
</evidence>
<dbReference type="CDD" id="cd16936">
    <property type="entry name" value="HATPase_RsbW-like"/>
    <property type="match status" value="1"/>
</dbReference>
<sequence>MPADPAAVPVVRAACRAVLEEWKAEATADVSCLVMTELVTNAVTHGGAPIHVLLALQRQGLMIAVYDAGEGMPQARQTDAEPAPEGGMGLSLIVSTLACHWTVAKALPTGKVVTALVPPPDTRAESVYSETAGEHAATRLPPLSVRKLLPRHRIRIGLPGHMDAGPGKAVRAPSPLMADALPGQAPHMPSHPRSE</sequence>
<evidence type="ECO:0000256" key="2">
    <source>
        <dbReference type="SAM" id="MobiDB-lite"/>
    </source>
</evidence>
<evidence type="ECO:0000256" key="1">
    <source>
        <dbReference type="ARBA" id="ARBA00022527"/>
    </source>
</evidence>